<evidence type="ECO:0000256" key="5">
    <source>
        <dbReference type="ARBA" id="ARBA00023284"/>
    </source>
</evidence>
<dbReference type="Gene3D" id="3.40.30.10">
    <property type="entry name" value="Glutaredoxin"/>
    <property type="match status" value="1"/>
</dbReference>
<evidence type="ECO:0000256" key="6">
    <source>
        <dbReference type="NCBIfam" id="TIGR01068"/>
    </source>
</evidence>
<evidence type="ECO:0000259" key="8">
    <source>
        <dbReference type="PROSITE" id="PS51352"/>
    </source>
</evidence>
<dbReference type="PANTHER" id="PTHR45663">
    <property type="entry name" value="GEO12009P1"/>
    <property type="match status" value="1"/>
</dbReference>
<comment type="caution">
    <text evidence="9">The sequence shown here is derived from an EMBL/GenBank/DDBJ whole genome shotgun (WGS) entry which is preliminary data.</text>
</comment>
<dbReference type="Proteomes" id="UP001501523">
    <property type="component" value="Unassembled WGS sequence"/>
</dbReference>
<dbReference type="InterPro" id="IPR013766">
    <property type="entry name" value="Thioredoxin_domain"/>
</dbReference>
<sequence length="108" mass="11666">MSEFVTHATDASFEHDVLQSSTPVLVDFWGEWCGPCKAIAPMLEQLAADYAGRLKVAKVELDKNQKTAIACGVRSAPTLLLFKGGKVQATQIGMVSRTQLAAMVERAL</sequence>
<comment type="similarity">
    <text evidence="1 7">Belongs to the thioredoxin family.</text>
</comment>
<dbReference type="SUPFAM" id="SSF52833">
    <property type="entry name" value="Thioredoxin-like"/>
    <property type="match status" value="1"/>
</dbReference>
<dbReference type="PRINTS" id="PR00421">
    <property type="entry name" value="THIOREDOXIN"/>
</dbReference>
<keyword evidence="10" id="KW-1185">Reference proteome</keyword>
<dbReference type="PROSITE" id="PS00194">
    <property type="entry name" value="THIOREDOXIN_1"/>
    <property type="match status" value="1"/>
</dbReference>
<evidence type="ECO:0000313" key="10">
    <source>
        <dbReference type="Proteomes" id="UP001501523"/>
    </source>
</evidence>
<evidence type="ECO:0000256" key="4">
    <source>
        <dbReference type="ARBA" id="ARBA00023157"/>
    </source>
</evidence>
<evidence type="ECO:0000313" key="9">
    <source>
        <dbReference type="EMBL" id="GAA0716550.1"/>
    </source>
</evidence>
<evidence type="ECO:0000256" key="7">
    <source>
        <dbReference type="PIRNR" id="PIRNR000077"/>
    </source>
</evidence>
<dbReference type="InterPro" id="IPR017937">
    <property type="entry name" value="Thioredoxin_CS"/>
</dbReference>
<accession>A0ABN1IL43</accession>
<name>A0ABN1IL43_9GAMM</name>
<keyword evidence="3" id="KW-0249">Electron transport</keyword>
<evidence type="ECO:0000256" key="2">
    <source>
        <dbReference type="ARBA" id="ARBA00022448"/>
    </source>
</evidence>
<dbReference type="EMBL" id="BAAAEU010000010">
    <property type="protein sequence ID" value="GAA0716550.1"/>
    <property type="molecule type" value="Genomic_DNA"/>
</dbReference>
<gene>
    <name evidence="9" type="primary">trxA_1</name>
    <name evidence="9" type="ORF">GCM10009105_23070</name>
</gene>
<dbReference type="InterPro" id="IPR036249">
    <property type="entry name" value="Thioredoxin-like_sf"/>
</dbReference>
<keyword evidence="4" id="KW-1015">Disulfide bond</keyword>
<dbReference type="InterPro" id="IPR005746">
    <property type="entry name" value="Thioredoxin"/>
</dbReference>
<proteinExistence type="inferred from homology"/>
<dbReference type="PANTHER" id="PTHR45663:SF11">
    <property type="entry name" value="GEO12009P1"/>
    <property type="match status" value="1"/>
</dbReference>
<keyword evidence="2" id="KW-0813">Transport</keyword>
<keyword evidence="5" id="KW-0676">Redox-active center</keyword>
<reference evidence="9 10" key="1">
    <citation type="journal article" date="2019" name="Int. J. Syst. Evol. Microbiol.">
        <title>The Global Catalogue of Microorganisms (GCM) 10K type strain sequencing project: providing services to taxonomists for standard genome sequencing and annotation.</title>
        <authorList>
            <consortium name="The Broad Institute Genomics Platform"/>
            <consortium name="The Broad Institute Genome Sequencing Center for Infectious Disease"/>
            <person name="Wu L."/>
            <person name="Ma J."/>
        </authorList>
    </citation>
    <scope>NUCLEOTIDE SEQUENCE [LARGE SCALE GENOMIC DNA]</scope>
    <source>
        <strain evidence="9 10">JCM 15421</strain>
    </source>
</reference>
<protein>
    <recommendedName>
        <fullName evidence="6 7">Thioredoxin</fullName>
    </recommendedName>
</protein>
<dbReference type="Pfam" id="PF00085">
    <property type="entry name" value="Thioredoxin"/>
    <property type="match status" value="1"/>
</dbReference>
<organism evidence="9 10">
    <name type="scientific">Dokdonella soli</name>
    <dbReference type="NCBI Taxonomy" id="529810"/>
    <lineage>
        <taxon>Bacteria</taxon>
        <taxon>Pseudomonadati</taxon>
        <taxon>Pseudomonadota</taxon>
        <taxon>Gammaproteobacteria</taxon>
        <taxon>Lysobacterales</taxon>
        <taxon>Rhodanobacteraceae</taxon>
        <taxon>Dokdonella</taxon>
    </lineage>
</organism>
<dbReference type="PIRSF" id="PIRSF000077">
    <property type="entry name" value="Thioredoxin"/>
    <property type="match status" value="1"/>
</dbReference>
<evidence type="ECO:0000256" key="3">
    <source>
        <dbReference type="ARBA" id="ARBA00022982"/>
    </source>
</evidence>
<dbReference type="RefSeq" id="WP_343791221.1">
    <property type="nucleotide sequence ID" value="NZ_BAAAEU010000010.1"/>
</dbReference>
<feature type="domain" description="Thioredoxin" evidence="8">
    <location>
        <begin position="1"/>
        <end position="108"/>
    </location>
</feature>
<dbReference type="CDD" id="cd02947">
    <property type="entry name" value="TRX_family"/>
    <property type="match status" value="1"/>
</dbReference>
<dbReference type="NCBIfam" id="TIGR01068">
    <property type="entry name" value="thioredoxin"/>
    <property type="match status" value="1"/>
</dbReference>
<dbReference type="PROSITE" id="PS51352">
    <property type="entry name" value="THIOREDOXIN_2"/>
    <property type="match status" value="1"/>
</dbReference>
<evidence type="ECO:0000256" key="1">
    <source>
        <dbReference type="ARBA" id="ARBA00008987"/>
    </source>
</evidence>